<feature type="compositionally biased region" description="Gly residues" evidence="1">
    <location>
        <begin position="658"/>
        <end position="670"/>
    </location>
</feature>
<evidence type="ECO:0000259" key="2">
    <source>
        <dbReference type="Pfam" id="PF02120"/>
    </source>
</evidence>
<dbReference type="Gene3D" id="3.30.750.140">
    <property type="match status" value="1"/>
</dbReference>
<feature type="region of interest" description="Disordered" evidence="1">
    <location>
        <begin position="406"/>
        <end position="446"/>
    </location>
</feature>
<organism evidence="3 4">
    <name type="scientific">Thalassovita gelatinovora</name>
    <name type="common">Thalassobius gelatinovorus</name>
    <dbReference type="NCBI Taxonomy" id="53501"/>
    <lineage>
        <taxon>Bacteria</taxon>
        <taxon>Pseudomonadati</taxon>
        <taxon>Pseudomonadota</taxon>
        <taxon>Alphaproteobacteria</taxon>
        <taxon>Rhodobacterales</taxon>
        <taxon>Roseobacteraceae</taxon>
        <taxon>Thalassovita</taxon>
    </lineage>
</organism>
<dbReference type="STRING" id="53501.SAMN04488043_10683"/>
<protein>
    <submittedName>
        <fullName evidence="3">Flagellar hook-length control protein FliK</fullName>
    </submittedName>
</protein>
<feature type="region of interest" description="Disordered" evidence="1">
    <location>
        <begin position="651"/>
        <end position="708"/>
    </location>
</feature>
<feature type="compositionally biased region" description="Low complexity" evidence="1">
    <location>
        <begin position="496"/>
        <end position="508"/>
    </location>
</feature>
<feature type="domain" description="Flagellar hook-length control protein-like C-terminal" evidence="2">
    <location>
        <begin position="587"/>
        <end position="661"/>
    </location>
</feature>
<gene>
    <name evidence="3" type="ORF">TG4357_03622</name>
</gene>
<keyword evidence="3" id="KW-0969">Cilium</keyword>
<feature type="region of interest" description="Disordered" evidence="1">
    <location>
        <begin position="472"/>
        <end position="514"/>
    </location>
</feature>
<keyword evidence="4" id="KW-1185">Reference proteome</keyword>
<evidence type="ECO:0000256" key="1">
    <source>
        <dbReference type="SAM" id="MobiDB-lite"/>
    </source>
</evidence>
<dbReference type="CDD" id="cd17470">
    <property type="entry name" value="T3SS_Flik_C"/>
    <property type="match status" value="1"/>
</dbReference>
<feature type="compositionally biased region" description="Low complexity" evidence="1">
    <location>
        <begin position="671"/>
        <end position="684"/>
    </location>
</feature>
<accession>A0A0P1FKC7</accession>
<evidence type="ECO:0000313" key="4">
    <source>
        <dbReference type="Proteomes" id="UP000051587"/>
    </source>
</evidence>
<reference evidence="3 4" key="1">
    <citation type="submission" date="2015-09" db="EMBL/GenBank/DDBJ databases">
        <authorList>
            <consortium name="Swine Surveillance"/>
        </authorList>
    </citation>
    <scope>NUCLEOTIDE SEQUENCE [LARGE SCALE GENOMIC DNA]</scope>
    <source>
        <strain evidence="3 4">CECT 4357</strain>
    </source>
</reference>
<proteinExistence type="predicted"/>
<feature type="region of interest" description="Disordered" evidence="1">
    <location>
        <begin position="322"/>
        <end position="349"/>
    </location>
</feature>
<feature type="compositionally biased region" description="Low complexity" evidence="1">
    <location>
        <begin position="472"/>
        <end position="489"/>
    </location>
</feature>
<feature type="compositionally biased region" description="Low complexity" evidence="1">
    <location>
        <begin position="432"/>
        <end position="443"/>
    </location>
</feature>
<dbReference type="AlphaFoldDB" id="A0A0P1FKC7"/>
<evidence type="ECO:0000313" key="3">
    <source>
        <dbReference type="EMBL" id="CUH68487.1"/>
    </source>
</evidence>
<name>A0A0P1FKC7_THAGE</name>
<keyword evidence="3" id="KW-0966">Cell projection</keyword>
<dbReference type="Proteomes" id="UP000051587">
    <property type="component" value="Unassembled WGS sequence"/>
</dbReference>
<dbReference type="EMBL" id="CYSA01000028">
    <property type="protein sequence ID" value="CUH68487.1"/>
    <property type="molecule type" value="Genomic_DNA"/>
</dbReference>
<sequence length="708" mass="73446">MPQTVTPATASGTPTIFLGNVSGNQRSGNGEAQGFAELLQGSQNINSVPGGIVQTPPPGTLTGKTDATAQAALIFQPDNANVQPEMIDLTTATESETADLSLLPLDVLSGKPTKSATGTPQRPATLDLLAPQTATAVTTFETPPLKKQANPALAAQITTADDTSTASEIAALATDDNTDLTMLANEPAIELIASLEAMAPISLSEPSQAIAPELPDEASGLDQDLRLESKLIVEDPHAEITQAEAEEIVKNLTETDRATTTLPISGEAANAAKLDGTANTPVAVPTNPDQTDLTERSPLDPQSKTALNTLDAATASQFADMSGKATQSPALRPEVSTLSPKSVSPETIAQDQNETTIETVDTPDTVKTATAKAVLSGTASDQALAIASGQINRAEFAGRGTDKITSESAKPAEMTGAATHTTAPAVDAEARQSQTGGQGAQQQNRATLEMSKLTPETDAAKTEIRFNLEGTSAVASSEADKAAAATSDTALRRPEAMTAAQTEMTAATDPDQETASELLVHPQQKADTLAAQSTHNTVHTGELRGAENAATTAASNAAFAAPRNLQMVDAEWPGKLTAMIREAHEMGQHEIEIALQPEKLGRMTIRLDLRDNNNVAVNIVTESDAAAKMLNDTQSRLADMMQKAGFDMTQHQANSGQGFQGQTGQGGQGGHSSQNSQSGPSQQQAEQTADVPPQSTQTNPENGIDIVA</sequence>
<feature type="region of interest" description="Disordered" evidence="1">
    <location>
        <begin position="269"/>
        <end position="302"/>
    </location>
</feature>
<keyword evidence="3" id="KW-0282">Flagellum</keyword>
<dbReference type="InterPro" id="IPR038610">
    <property type="entry name" value="FliK-like_C_sf"/>
</dbReference>
<dbReference type="Pfam" id="PF02120">
    <property type="entry name" value="Flg_hook"/>
    <property type="match status" value="1"/>
</dbReference>
<dbReference type="InterPro" id="IPR021136">
    <property type="entry name" value="Flagellar_hook_control-like_C"/>
</dbReference>
<feature type="compositionally biased region" description="Polar residues" evidence="1">
    <location>
        <begin position="336"/>
        <end position="349"/>
    </location>
</feature>